<keyword evidence="3" id="KW-1185">Reference proteome</keyword>
<keyword evidence="1" id="KW-0812">Transmembrane</keyword>
<feature type="transmembrane region" description="Helical" evidence="1">
    <location>
        <begin position="34"/>
        <end position="52"/>
    </location>
</feature>
<accession>A0A919CG90</accession>
<protein>
    <submittedName>
        <fullName evidence="2">Uncharacterized protein</fullName>
    </submittedName>
</protein>
<name>A0A919CG90_9ACTN</name>
<feature type="transmembrane region" description="Helical" evidence="1">
    <location>
        <begin position="10"/>
        <end position="28"/>
    </location>
</feature>
<organism evidence="2 3">
    <name type="scientific">Nocardiopsis kunsanensis</name>
    <dbReference type="NCBI Taxonomy" id="141693"/>
    <lineage>
        <taxon>Bacteria</taxon>
        <taxon>Bacillati</taxon>
        <taxon>Actinomycetota</taxon>
        <taxon>Actinomycetes</taxon>
        <taxon>Streptosporangiales</taxon>
        <taxon>Nocardiopsidaceae</taxon>
        <taxon>Nocardiopsis</taxon>
    </lineage>
</organism>
<dbReference type="Proteomes" id="UP000654947">
    <property type="component" value="Unassembled WGS sequence"/>
</dbReference>
<keyword evidence="1" id="KW-1133">Transmembrane helix</keyword>
<evidence type="ECO:0000256" key="1">
    <source>
        <dbReference type="SAM" id="Phobius"/>
    </source>
</evidence>
<proteinExistence type="predicted"/>
<comment type="caution">
    <text evidence="2">The sequence shown here is derived from an EMBL/GenBank/DDBJ whole genome shotgun (WGS) entry which is preliminary data.</text>
</comment>
<evidence type="ECO:0000313" key="3">
    <source>
        <dbReference type="Proteomes" id="UP000654947"/>
    </source>
</evidence>
<evidence type="ECO:0000313" key="2">
    <source>
        <dbReference type="EMBL" id="GHD20029.1"/>
    </source>
</evidence>
<keyword evidence="1" id="KW-0472">Membrane</keyword>
<reference evidence="2 3" key="1">
    <citation type="journal article" date="2014" name="Int. J. Syst. Evol. Microbiol.">
        <title>Complete genome sequence of Corynebacterium casei LMG S-19264T (=DSM 44701T), isolated from a smear-ripened cheese.</title>
        <authorList>
            <consortium name="US DOE Joint Genome Institute (JGI-PGF)"/>
            <person name="Walter F."/>
            <person name="Albersmeier A."/>
            <person name="Kalinowski J."/>
            <person name="Ruckert C."/>
        </authorList>
    </citation>
    <scope>NUCLEOTIDE SEQUENCE [LARGE SCALE GENOMIC DNA]</scope>
    <source>
        <strain evidence="2 3">KCTC 19473</strain>
    </source>
</reference>
<gene>
    <name evidence="2" type="ORF">GCM10007147_11590</name>
</gene>
<sequence>MRILPDMGRVLLKAAAGAAAVIALFWVLSVIVGLLVWVIAIGLLIGVVHLGVRMMRENSGNVR</sequence>
<dbReference type="EMBL" id="BMXL01000004">
    <property type="protein sequence ID" value="GHD20029.1"/>
    <property type="molecule type" value="Genomic_DNA"/>
</dbReference>
<dbReference type="AlphaFoldDB" id="A0A919CG90"/>